<keyword evidence="2" id="KW-0677">Repeat</keyword>
<dbReference type="PROSITE" id="PS50005">
    <property type="entry name" value="TPR"/>
    <property type="match status" value="5"/>
</dbReference>
<keyword evidence="5 7" id="KW-0802">TPR repeat</keyword>
<comment type="caution">
    <text evidence="9">The sequence shown here is derived from an EMBL/GenBank/DDBJ whole genome shotgun (WGS) entry which is preliminary data.</text>
</comment>
<feature type="compositionally biased region" description="Pro residues" evidence="8">
    <location>
        <begin position="1"/>
        <end position="11"/>
    </location>
</feature>
<dbReference type="InterPro" id="IPR019734">
    <property type="entry name" value="TPR_rpt"/>
</dbReference>
<name>A0A8T1VKX6_9STRA</name>
<evidence type="ECO:0000256" key="5">
    <source>
        <dbReference type="ARBA" id="ARBA00022803"/>
    </source>
</evidence>
<gene>
    <name evidence="9" type="primary">CDC16</name>
    <name evidence="9" type="ORF">PHYPSEUDO_005484</name>
</gene>
<dbReference type="SMART" id="SM00028">
    <property type="entry name" value="TPR"/>
    <property type="match status" value="8"/>
</dbReference>
<dbReference type="Pfam" id="PF12895">
    <property type="entry name" value="ANAPC3"/>
    <property type="match status" value="1"/>
</dbReference>
<keyword evidence="10" id="KW-1185">Reference proteome</keyword>
<dbReference type="GO" id="GO:0005737">
    <property type="term" value="C:cytoplasm"/>
    <property type="evidence" value="ECO:0007669"/>
    <property type="project" value="TreeGrafter"/>
</dbReference>
<keyword evidence="6" id="KW-0131">Cell cycle</keyword>
<sequence>MAPPLPTPSRPPDASIRGPSSWRQPSPVQTPECTTRTLAFDSAASSAADEASARAKKRRRRVAQAAAFVSARRPLDTEQDAEDAEDAAQDAMWTLTRGEDAVRRATHSAGHVEDTRAAAKPLLTAQTTTSVQKVDDRPQRTTTVDRLRRLVRTCSRQHHVASALFYADKLVAMSSRDEHDVLLFADACYLNREFHRAIHAIRKARLTEQLEDGKAVAVPSHVTLRAFLLQGRCMLAIKQKEPCLELLGAVLPEREHDVVLLAKKVQQLDNGEEHAAEGINVVSSLALLMGETFEEIGNRENATFYFRIALRCDVHCAEAFFHLFDKQMLSAQEEKELVASLDFSTDEMQLLELLYQTHVGKYDTTPPVEERFAEVEHDFDLTDNLDLNVTRAESYYYQHDIQQAHEICESVRERDPFNFRVISVYVGTLVELGKKRELYHYAHQMVDVYPTKASAWYTVGCYYLLIQKYEAAQRYFHKATSLEPSYAPAWIGFGNSFAAQDESDQAMSSYRTASSLFPGSHLPPLYIGMEYLRTNNLVQAQEFIRQASVICPTDPLVYNELGSVYYKQKDYPKAIEMYTKALQLCKYLPERLMEAWEPTLFNLGYSYRKLRKFDQAIHYFQSALRLAPRNASILAALGFTYHMKGNLEQAIESYHAALAYAPEDTLAGSMITVAFEESLSSGPGSFPEFAEPPPKDAPKTSGLTPLRARRSTGNDGNAQLSRRLDQSYSSIERSRQSLACPSLDFSDDSSMMNVDED</sequence>
<evidence type="ECO:0000256" key="1">
    <source>
        <dbReference type="ARBA" id="ARBA00022618"/>
    </source>
</evidence>
<proteinExistence type="predicted"/>
<dbReference type="Pfam" id="PF13181">
    <property type="entry name" value="TPR_8"/>
    <property type="match status" value="2"/>
</dbReference>
<evidence type="ECO:0000256" key="8">
    <source>
        <dbReference type="SAM" id="MobiDB-lite"/>
    </source>
</evidence>
<evidence type="ECO:0000256" key="2">
    <source>
        <dbReference type="ARBA" id="ARBA00022737"/>
    </source>
</evidence>
<feature type="compositionally biased region" description="Polar residues" evidence="8">
    <location>
        <begin position="748"/>
        <end position="757"/>
    </location>
</feature>
<dbReference type="PROSITE" id="PS50293">
    <property type="entry name" value="TPR_REGION"/>
    <property type="match status" value="2"/>
</dbReference>
<feature type="repeat" description="TPR" evidence="7">
    <location>
        <begin position="631"/>
        <end position="664"/>
    </location>
</feature>
<dbReference type="PANTHER" id="PTHR12558">
    <property type="entry name" value="CELL DIVISION CYCLE 16,23,27"/>
    <property type="match status" value="1"/>
</dbReference>
<dbReference type="GO" id="GO:0045842">
    <property type="term" value="P:positive regulation of mitotic metaphase/anaphase transition"/>
    <property type="evidence" value="ECO:0007669"/>
    <property type="project" value="TreeGrafter"/>
</dbReference>
<evidence type="ECO:0000313" key="10">
    <source>
        <dbReference type="Proteomes" id="UP000694044"/>
    </source>
</evidence>
<evidence type="ECO:0000256" key="7">
    <source>
        <dbReference type="PROSITE-ProRule" id="PRU00339"/>
    </source>
</evidence>
<protein>
    <submittedName>
        <fullName evidence="9">Anaphase promoting complex subunit cdc16</fullName>
    </submittedName>
</protein>
<dbReference type="GO" id="GO:0016567">
    <property type="term" value="P:protein ubiquitination"/>
    <property type="evidence" value="ECO:0007669"/>
    <property type="project" value="TreeGrafter"/>
</dbReference>
<dbReference type="EMBL" id="JAGDFM010000227">
    <property type="protein sequence ID" value="KAG7381902.1"/>
    <property type="molecule type" value="Genomic_DNA"/>
</dbReference>
<keyword evidence="1" id="KW-0132">Cell division</keyword>
<feature type="compositionally biased region" description="Polar residues" evidence="8">
    <location>
        <begin position="711"/>
        <end position="739"/>
    </location>
</feature>
<feature type="repeat" description="TPR" evidence="7">
    <location>
        <begin position="453"/>
        <end position="486"/>
    </location>
</feature>
<feature type="region of interest" description="Disordered" evidence="8">
    <location>
        <begin position="1"/>
        <end position="32"/>
    </location>
</feature>
<evidence type="ECO:0000313" key="9">
    <source>
        <dbReference type="EMBL" id="KAG7381902.1"/>
    </source>
</evidence>
<evidence type="ECO:0000256" key="4">
    <source>
        <dbReference type="ARBA" id="ARBA00022786"/>
    </source>
</evidence>
<organism evidence="9 10">
    <name type="scientific">Phytophthora pseudosyringae</name>
    <dbReference type="NCBI Taxonomy" id="221518"/>
    <lineage>
        <taxon>Eukaryota</taxon>
        <taxon>Sar</taxon>
        <taxon>Stramenopiles</taxon>
        <taxon>Oomycota</taxon>
        <taxon>Peronosporomycetes</taxon>
        <taxon>Peronosporales</taxon>
        <taxon>Peronosporaceae</taxon>
        <taxon>Phytophthora</taxon>
    </lineage>
</organism>
<feature type="repeat" description="TPR" evidence="7">
    <location>
        <begin position="555"/>
        <end position="588"/>
    </location>
</feature>
<dbReference type="Proteomes" id="UP000694044">
    <property type="component" value="Unassembled WGS sequence"/>
</dbReference>
<evidence type="ECO:0000256" key="3">
    <source>
        <dbReference type="ARBA" id="ARBA00022776"/>
    </source>
</evidence>
<dbReference type="AlphaFoldDB" id="A0A8T1VKX6"/>
<evidence type="ECO:0000256" key="6">
    <source>
        <dbReference type="ARBA" id="ARBA00023306"/>
    </source>
</evidence>
<feature type="compositionally biased region" description="Polar residues" evidence="8">
    <location>
        <begin position="21"/>
        <end position="32"/>
    </location>
</feature>
<feature type="repeat" description="TPR" evidence="7">
    <location>
        <begin position="487"/>
        <end position="520"/>
    </location>
</feature>
<feature type="repeat" description="TPR" evidence="7">
    <location>
        <begin position="597"/>
        <end position="630"/>
    </location>
</feature>
<dbReference type="GO" id="GO:0051301">
    <property type="term" value="P:cell division"/>
    <property type="evidence" value="ECO:0007669"/>
    <property type="project" value="UniProtKB-KW"/>
</dbReference>
<dbReference type="Pfam" id="PF13424">
    <property type="entry name" value="TPR_12"/>
    <property type="match status" value="1"/>
</dbReference>
<dbReference type="GO" id="GO:0005680">
    <property type="term" value="C:anaphase-promoting complex"/>
    <property type="evidence" value="ECO:0007669"/>
    <property type="project" value="TreeGrafter"/>
</dbReference>
<accession>A0A8T1VKX6</accession>
<keyword evidence="3" id="KW-0498">Mitosis</keyword>
<feature type="compositionally biased region" description="Acidic residues" evidence="8">
    <location>
        <begin position="77"/>
        <end position="87"/>
    </location>
</feature>
<keyword evidence="4" id="KW-0833">Ubl conjugation pathway</keyword>
<feature type="region of interest" description="Disordered" evidence="8">
    <location>
        <begin position="683"/>
        <end position="757"/>
    </location>
</feature>
<dbReference type="GO" id="GO:0031145">
    <property type="term" value="P:anaphase-promoting complex-dependent catabolic process"/>
    <property type="evidence" value="ECO:0007669"/>
    <property type="project" value="TreeGrafter"/>
</dbReference>
<dbReference type="OrthoDB" id="10006270at2759"/>
<dbReference type="PANTHER" id="PTHR12558:SF9">
    <property type="entry name" value="CELL DIVISION CYCLE PROTEIN 16 HOMOLOG"/>
    <property type="match status" value="1"/>
</dbReference>
<feature type="region of interest" description="Disordered" evidence="8">
    <location>
        <begin position="66"/>
        <end position="87"/>
    </location>
</feature>
<reference evidence="9" key="1">
    <citation type="submission" date="2021-02" db="EMBL/GenBank/DDBJ databases">
        <authorList>
            <person name="Palmer J.M."/>
        </authorList>
    </citation>
    <scope>NUCLEOTIDE SEQUENCE</scope>
    <source>
        <strain evidence="9">SCRP734</strain>
    </source>
</reference>